<evidence type="ECO:0000313" key="1">
    <source>
        <dbReference type="EMBL" id="GAB0190523.1"/>
    </source>
</evidence>
<protein>
    <submittedName>
        <fullName evidence="1">G-protein coupled receptor 176</fullName>
    </submittedName>
</protein>
<organism evidence="1 2">
    <name type="scientific">Grus japonensis</name>
    <name type="common">Japanese crane</name>
    <name type="synonym">Red-crowned crane</name>
    <dbReference type="NCBI Taxonomy" id="30415"/>
    <lineage>
        <taxon>Eukaryota</taxon>
        <taxon>Metazoa</taxon>
        <taxon>Chordata</taxon>
        <taxon>Craniata</taxon>
        <taxon>Vertebrata</taxon>
        <taxon>Euteleostomi</taxon>
        <taxon>Archelosauria</taxon>
        <taxon>Archosauria</taxon>
        <taxon>Dinosauria</taxon>
        <taxon>Saurischia</taxon>
        <taxon>Theropoda</taxon>
        <taxon>Coelurosauria</taxon>
        <taxon>Aves</taxon>
        <taxon>Neognathae</taxon>
        <taxon>Neoaves</taxon>
        <taxon>Gruiformes</taxon>
        <taxon>Gruidae</taxon>
        <taxon>Grus</taxon>
    </lineage>
</organism>
<dbReference type="EMBL" id="BAAFJT010000005">
    <property type="protein sequence ID" value="GAB0190523.1"/>
    <property type="molecule type" value="Genomic_DNA"/>
</dbReference>
<comment type="caution">
    <text evidence="1">The sequence shown here is derived from an EMBL/GenBank/DDBJ whole genome shotgun (WGS) entry which is preliminary data.</text>
</comment>
<name>A0ABC9WYL6_GRUJA</name>
<gene>
    <name evidence="1" type="ORF">GRJ2_001517600</name>
</gene>
<dbReference type="AlphaFoldDB" id="A0ABC9WYL6"/>
<accession>A0ABC9WYL6</accession>
<keyword evidence="1" id="KW-0675">Receptor</keyword>
<sequence length="89" mass="9817">MGYGKSWISRNESEHVPYQAVTRALEMRNASAGQMVWQGGNGSGASAVEGEEHGEEQTYRHFTTTVQIVIFIGSLLGPQVYDFKFSVGF</sequence>
<evidence type="ECO:0000313" key="2">
    <source>
        <dbReference type="Proteomes" id="UP001623348"/>
    </source>
</evidence>
<dbReference type="Proteomes" id="UP001623348">
    <property type="component" value="Unassembled WGS sequence"/>
</dbReference>
<proteinExistence type="predicted"/>
<keyword evidence="2" id="KW-1185">Reference proteome</keyword>
<reference evidence="1 2" key="1">
    <citation type="submission" date="2024-06" db="EMBL/GenBank/DDBJ databases">
        <title>The draft genome of Grus japonensis, version 3.</title>
        <authorList>
            <person name="Nabeshima K."/>
            <person name="Suzuki S."/>
            <person name="Onuma M."/>
        </authorList>
    </citation>
    <scope>NUCLEOTIDE SEQUENCE [LARGE SCALE GENOMIC DNA]</scope>
    <source>
        <strain evidence="1 2">451A</strain>
    </source>
</reference>